<feature type="domain" description="Ketoreductase" evidence="4">
    <location>
        <begin position="128"/>
        <end position="309"/>
    </location>
</feature>
<dbReference type="SMART" id="SM00822">
    <property type="entry name" value="PKS_KR"/>
    <property type="match status" value="1"/>
</dbReference>
<dbReference type="Gene3D" id="1.20.1290.10">
    <property type="entry name" value="AhpD-like"/>
    <property type="match status" value="1"/>
</dbReference>
<dbReference type="Gene3D" id="3.40.50.720">
    <property type="entry name" value="NAD(P)-binding Rossmann-like Domain"/>
    <property type="match status" value="1"/>
</dbReference>
<comment type="similarity">
    <text evidence="1 3">Belongs to the short-chain dehydrogenases/reductases (SDR) family.</text>
</comment>
<keyword evidence="2" id="KW-0560">Oxidoreductase</keyword>
<dbReference type="InterPro" id="IPR002347">
    <property type="entry name" value="SDR_fam"/>
</dbReference>
<dbReference type="FunFam" id="3.40.50.720:FF:000047">
    <property type="entry name" value="NADP-dependent L-serine/L-allo-threonine dehydrogenase"/>
    <property type="match status" value="1"/>
</dbReference>
<dbReference type="PRINTS" id="PR00081">
    <property type="entry name" value="GDHRDH"/>
</dbReference>
<evidence type="ECO:0000313" key="5">
    <source>
        <dbReference type="EMBL" id="QDI05465.1"/>
    </source>
</evidence>
<dbReference type="PANTHER" id="PTHR42901:SF1">
    <property type="entry name" value="ALCOHOL DEHYDROGENASE"/>
    <property type="match status" value="1"/>
</dbReference>
<evidence type="ECO:0000256" key="3">
    <source>
        <dbReference type="RuleBase" id="RU000363"/>
    </source>
</evidence>
<dbReference type="InterPro" id="IPR003779">
    <property type="entry name" value="CMD-like"/>
</dbReference>
<organism evidence="5 6">
    <name type="scientific">Xanthomonas cerealis pv. cerealis</name>
    <dbReference type="NCBI Taxonomy" id="152263"/>
    <lineage>
        <taxon>Bacteria</taxon>
        <taxon>Pseudomonadati</taxon>
        <taxon>Pseudomonadota</taxon>
        <taxon>Gammaproteobacteria</taxon>
        <taxon>Lysobacterales</taxon>
        <taxon>Lysobacteraceae</taxon>
        <taxon>Xanthomonas</taxon>
        <taxon>Xanthomonas translucens group</taxon>
        <taxon>Xanthomonas cerealis</taxon>
    </lineage>
</organism>
<dbReference type="PRINTS" id="PR00080">
    <property type="entry name" value="SDRFAMILY"/>
</dbReference>
<accession>A0A514EHF8</accession>
<evidence type="ECO:0000259" key="4">
    <source>
        <dbReference type="SMART" id="SM00822"/>
    </source>
</evidence>
<dbReference type="InterPro" id="IPR029032">
    <property type="entry name" value="AhpD-like"/>
</dbReference>
<dbReference type="InterPro" id="IPR057326">
    <property type="entry name" value="KR_dom"/>
</dbReference>
<proteinExistence type="inferred from homology"/>
<reference evidence="5 6" key="1">
    <citation type="submission" date="2019-03" db="EMBL/GenBank/DDBJ databases">
        <title>Tal1 in Xanthomonas translucens pv. cerealis Contributes to Virulence in Bacterial Leaf Streak of Wheat.</title>
        <authorList>
            <person name="Shah S.M.A."/>
            <person name="Haq F."/>
            <person name="Ma W."/>
            <person name="Xu X."/>
            <person name="Wang S."/>
            <person name="Xu Z."/>
            <person name="Zou L."/>
            <person name="Zhu B."/>
            <person name="Chen G."/>
        </authorList>
    </citation>
    <scope>NUCLEOTIDE SEQUENCE [LARGE SCALE GENOMIC DNA]</scope>
    <source>
        <strain evidence="5 6">01</strain>
    </source>
</reference>
<evidence type="ECO:0000313" key="6">
    <source>
        <dbReference type="Proteomes" id="UP000319349"/>
    </source>
</evidence>
<evidence type="ECO:0000256" key="2">
    <source>
        <dbReference type="ARBA" id="ARBA00023002"/>
    </source>
</evidence>
<dbReference type="PROSITE" id="PS00061">
    <property type="entry name" value="ADH_SHORT"/>
    <property type="match status" value="1"/>
</dbReference>
<dbReference type="Pfam" id="PF00106">
    <property type="entry name" value="adh_short"/>
    <property type="match status" value="1"/>
</dbReference>
<protein>
    <submittedName>
        <fullName evidence="5">SDR family NAD(P)-dependent oxidoreductase</fullName>
    </submittedName>
</protein>
<dbReference type="SUPFAM" id="SSF51735">
    <property type="entry name" value="NAD(P)-binding Rossmann-fold domains"/>
    <property type="match status" value="1"/>
</dbReference>
<dbReference type="Proteomes" id="UP000319349">
    <property type="component" value="Chromosome"/>
</dbReference>
<dbReference type="PANTHER" id="PTHR42901">
    <property type="entry name" value="ALCOHOL DEHYDROGENASE"/>
    <property type="match status" value="1"/>
</dbReference>
<dbReference type="Pfam" id="PF02627">
    <property type="entry name" value="CMD"/>
    <property type="match status" value="1"/>
</dbReference>
<dbReference type="EMBL" id="CP038228">
    <property type="protein sequence ID" value="QDI05465.1"/>
    <property type="molecule type" value="Genomic_DNA"/>
</dbReference>
<sequence length="376" mass="40381">MSDLSQSDAALFGDIAPKFAQLTDEVLFADLWQRPALSPRERSLVTVAALVALYRPQQLPFHLSCALDNGLSRDELAEAITHLAFYAGSSATYPCRQAAVEAPAPRLRLFAFTIPDSPLPIPGLSMTQTALITGATSGFGAAAVRRFVNAGWRVIATGRRAERLQPLLAEFGAERVYVAAFDIRDEAALDALLAALPDAFRGIDLLVNNAGLAQGTAPAQAASLDDWRTMIDTNITALVTLTHRLLPTLIQRRGAIVNISSVAALYPYPGGNAYGGTKAFVSQFSLGLRADLHGTGVRVTAIEPGMAETEFTLVRTHGDQGASDTLYHGAQPMTAEDIAEQIFWVATLPPHLNINRLEIMPVTQSFAGFQVARSRE</sequence>
<dbReference type="AlphaFoldDB" id="A0A514EHF8"/>
<keyword evidence="6" id="KW-1185">Reference proteome</keyword>
<dbReference type="InterPro" id="IPR036291">
    <property type="entry name" value="NAD(P)-bd_dom_sf"/>
</dbReference>
<evidence type="ECO:0000256" key="1">
    <source>
        <dbReference type="ARBA" id="ARBA00006484"/>
    </source>
</evidence>
<name>A0A514EHF8_9XANT</name>
<dbReference type="InterPro" id="IPR020904">
    <property type="entry name" value="Sc_DH/Rdtase_CS"/>
</dbReference>
<dbReference type="SUPFAM" id="SSF69118">
    <property type="entry name" value="AhpD-like"/>
    <property type="match status" value="1"/>
</dbReference>
<dbReference type="GO" id="GO:0016616">
    <property type="term" value="F:oxidoreductase activity, acting on the CH-OH group of donors, NAD or NADP as acceptor"/>
    <property type="evidence" value="ECO:0007669"/>
    <property type="project" value="UniProtKB-ARBA"/>
</dbReference>
<gene>
    <name evidence="5" type="ORF">E4A48_18925</name>
</gene>
<dbReference type="GO" id="GO:0051920">
    <property type="term" value="F:peroxiredoxin activity"/>
    <property type="evidence" value="ECO:0007669"/>
    <property type="project" value="InterPro"/>
</dbReference>